<name>A0A0P1I0S4_9RHOB</name>
<organism evidence="1 2">
    <name type="scientific">Ruegeria denitrificans</name>
    <dbReference type="NCBI Taxonomy" id="1715692"/>
    <lineage>
        <taxon>Bacteria</taxon>
        <taxon>Pseudomonadati</taxon>
        <taxon>Pseudomonadota</taxon>
        <taxon>Alphaproteobacteria</taxon>
        <taxon>Rhodobacterales</taxon>
        <taxon>Roseobacteraceae</taxon>
        <taxon>Ruegeria</taxon>
    </lineage>
</organism>
<dbReference type="RefSeq" id="WP_082643508.1">
    <property type="nucleotide sequence ID" value="NZ_CYUD01000001.1"/>
</dbReference>
<accession>A0A0P1I0S4</accession>
<sequence>MAGSRNHWQFLRSGGDEPTGLEIPTRIIEVRTSHGPLRMALGSSGELRFLLPVGMQTRVPKIPVGPNVAISDVIYSLGKERLRFIDITCGAAELESVFADVVDQIVERIADGQAALEAASSTFAEFRNLLLSKPVSSRPRTEVVGLVGELLVLTRLLKRNNDAWRSWSGADRDRHDFRAGDYSIEIKSTSRSGNMQVTIHSEHQLSTPNNGALQLFHFTFEAVSGGEYTVERLADEALHASSDPQAFLDRLKACGCEAPDSPEWNEDAFRLDAESAFRVEGDFPRITPKSFQFGMRPSGVKSIQYDLDLSTALGFLATLEQKNSHEDLLLGCL</sequence>
<gene>
    <name evidence="1" type="ORF">RUE5091_00124</name>
</gene>
<reference evidence="2" key="1">
    <citation type="submission" date="2015-09" db="EMBL/GenBank/DDBJ databases">
        <authorList>
            <person name="Rodrigo-Torres L."/>
            <person name="Arahal D.R."/>
        </authorList>
    </citation>
    <scope>NUCLEOTIDE SEQUENCE [LARGE SCALE GENOMIC DNA]</scope>
    <source>
        <strain evidence="2">CECT 5091</strain>
    </source>
</reference>
<evidence type="ECO:0000313" key="1">
    <source>
        <dbReference type="EMBL" id="CUJ83553.1"/>
    </source>
</evidence>
<dbReference type="AlphaFoldDB" id="A0A0P1I0S4"/>
<dbReference type="STRING" id="1715692.RUE5091_00124"/>
<dbReference type="InterPro" id="IPR025534">
    <property type="entry name" value="DUF4420"/>
</dbReference>
<dbReference type="Proteomes" id="UP000051260">
    <property type="component" value="Unassembled WGS sequence"/>
</dbReference>
<evidence type="ECO:0008006" key="3">
    <source>
        <dbReference type="Google" id="ProtNLM"/>
    </source>
</evidence>
<dbReference type="OrthoDB" id="2808696at2"/>
<keyword evidence="2" id="KW-1185">Reference proteome</keyword>
<evidence type="ECO:0000313" key="2">
    <source>
        <dbReference type="Proteomes" id="UP000051260"/>
    </source>
</evidence>
<dbReference type="EMBL" id="CYUD01000001">
    <property type="protein sequence ID" value="CUJ83553.1"/>
    <property type="molecule type" value="Genomic_DNA"/>
</dbReference>
<dbReference type="Pfam" id="PF14390">
    <property type="entry name" value="DUF4420"/>
    <property type="match status" value="1"/>
</dbReference>
<protein>
    <recommendedName>
        <fullName evidence="3">PD-(D/E)XK motif protein</fullName>
    </recommendedName>
</protein>
<proteinExistence type="predicted"/>